<dbReference type="InterPro" id="IPR000160">
    <property type="entry name" value="GGDEF_dom"/>
</dbReference>
<dbReference type="CDD" id="cd00130">
    <property type="entry name" value="PAS"/>
    <property type="match status" value="1"/>
</dbReference>
<dbReference type="SUPFAM" id="SSF55785">
    <property type="entry name" value="PYP-like sensor domain (PAS domain)"/>
    <property type="match status" value="1"/>
</dbReference>
<dbReference type="InterPro" id="IPR035965">
    <property type="entry name" value="PAS-like_dom_sf"/>
</dbReference>
<dbReference type="InterPro" id="IPR013655">
    <property type="entry name" value="PAS_fold_3"/>
</dbReference>
<dbReference type="GO" id="GO:0052621">
    <property type="term" value="F:diguanylate cyclase activity"/>
    <property type="evidence" value="ECO:0007669"/>
    <property type="project" value="TreeGrafter"/>
</dbReference>
<dbReference type="Pfam" id="PF08447">
    <property type="entry name" value="PAS_3"/>
    <property type="match status" value="1"/>
</dbReference>
<dbReference type="Proteomes" id="UP000199820">
    <property type="component" value="Unassembled WGS sequence"/>
</dbReference>
<dbReference type="SUPFAM" id="SSF55073">
    <property type="entry name" value="Nucleotide cyclase"/>
    <property type="match status" value="1"/>
</dbReference>
<dbReference type="CDD" id="cd01949">
    <property type="entry name" value="GGDEF"/>
    <property type="match status" value="1"/>
</dbReference>
<dbReference type="OrthoDB" id="9804955at2"/>
<dbReference type="eggNOG" id="COG3706">
    <property type="taxonomic scope" value="Bacteria"/>
</dbReference>
<evidence type="ECO:0000313" key="2">
    <source>
        <dbReference type="EMBL" id="SET04884.1"/>
    </source>
</evidence>
<organism evidence="2 3">
    <name type="scientific">[Clostridium] aminophilum</name>
    <dbReference type="NCBI Taxonomy" id="1526"/>
    <lineage>
        <taxon>Bacteria</taxon>
        <taxon>Bacillati</taxon>
        <taxon>Bacillota</taxon>
        <taxon>Clostridia</taxon>
        <taxon>Lachnospirales</taxon>
        <taxon>Lachnospiraceae</taxon>
    </lineage>
</organism>
<protein>
    <submittedName>
        <fullName evidence="2">PAS domain S-box-containing protein/diguanylate cyclase (GGDEF) domain-containing protein</fullName>
    </submittedName>
</protein>
<dbReference type="Pfam" id="PF00990">
    <property type="entry name" value="GGDEF"/>
    <property type="match status" value="1"/>
</dbReference>
<evidence type="ECO:0000313" key="3">
    <source>
        <dbReference type="Proteomes" id="UP000199820"/>
    </source>
</evidence>
<dbReference type="Gene3D" id="3.30.70.270">
    <property type="match status" value="1"/>
</dbReference>
<keyword evidence="3" id="KW-1185">Reference proteome</keyword>
<dbReference type="STRING" id="1526.SAMN02910262_00372"/>
<proteinExistence type="predicted"/>
<dbReference type="PANTHER" id="PTHR45138:SF9">
    <property type="entry name" value="DIGUANYLATE CYCLASE DGCM-RELATED"/>
    <property type="match status" value="1"/>
</dbReference>
<dbReference type="SMART" id="SM00267">
    <property type="entry name" value="GGDEF"/>
    <property type="match status" value="1"/>
</dbReference>
<reference evidence="2 3" key="1">
    <citation type="submission" date="2016-10" db="EMBL/GenBank/DDBJ databases">
        <authorList>
            <person name="de Groot N.N."/>
        </authorList>
    </citation>
    <scope>NUCLEOTIDE SEQUENCE [LARGE SCALE GENOMIC DNA]</scope>
    <source>
        <strain evidence="2 3">KH1P1</strain>
    </source>
</reference>
<dbReference type="NCBIfam" id="TIGR00254">
    <property type="entry name" value="GGDEF"/>
    <property type="match status" value="1"/>
</dbReference>
<gene>
    <name evidence="2" type="ORF">SAMN04487771_10048</name>
</gene>
<accession>A0A1I0BDH7</accession>
<feature type="domain" description="GGDEF" evidence="1">
    <location>
        <begin position="556"/>
        <end position="686"/>
    </location>
</feature>
<dbReference type="NCBIfam" id="TIGR00229">
    <property type="entry name" value="sensory_box"/>
    <property type="match status" value="1"/>
</dbReference>
<dbReference type="EMBL" id="FOIL01000004">
    <property type="protein sequence ID" value="SET04884.1"/>
    <property type="molecule type" value="Genomic_DNA"/>
</dbReference>
<dbReference type="PANTHER" id="PTHR45138">
    <property type="entry name" value="REGULATORY COMPONENTS OF SENSORY TRANSDUCTION SYSTEM"/>
    <property type="match status" value="1"/>
</dbReference>
<evidence type="ECO:0000259" key="1">
    <source>
        <dbReference type="PROSITE" id="PS50887"/>
    </source>
</evidence>
<dbReference type="PROSITE" id="PS50887">
    <property type="entry name" value="GGDEF"/>
    <property type="match status" value="1"/>
</dbReference>
<dbReference type="Gene3D" id="3.30.450.20">
    <property type="entry name" value="PAS domain"/>
    <property type="match status" value="1"/>
</dbReference>
<dbReference type="InterPro" id="IPR029787">
    <property type="entry name" value="Nucleotide_cyclase"/>
</dbReference>
<dbReference type="InterPro" id="IPR000014">
    <property type="entry name" value="PAS"/>
</dbReference>
<dbReference type="eggNOG" id="COG3437">
    <property type="taxonomic scope" value="Bacteria"/>
</dbReference>
<sequence length="690" mass="79855">MRKNIEEWMENIPGGMIIFRADDSSEIVYANRRAMEIYGCFSMEELLKLTGKSFIGGIFEEDRYRAEKGIWGQIDTGKRNYDHVVFRVHTKNGTMRQLDAFGRLTDDPDFGFVFYVFLADNDHVLGGYQARRAAFEHFMCEGETNGKDLPEPGYKGYLYFNLSKSAPVLKYDGIRYIPAGEEKTYTYDDHFEFLTSRMFNDEDRRTAQKFSRNRLLTYYQSGKRTLQTNLRYLCRGGWVNIHTDFTMTENPDTGDVIVLVQNENNSTEMLFERIIGTVISDLFEKLIYIDGPADVVLVEDHRGEEPVRVKASFRASTRRICLETGLSEEKPEDFLVTLGNVAADEEKVGWTFRKDGRIKLAQLREPYRGSGQFFILLNDITDRVEEYMDRSETNSPESEKSSALAHEYFTVIEIDVKERKIKPYKIYDNSPQILVDLINEGDYDKVCRAFTRYMVSGRYQKTFAKYSQLDYMAKRLSEIPTYDYIFESSSGFFTKFRAVRMKEINGEVTRMIVGFSDCDQEVRNYNKVYQESMTDELTGLNNRFGLREDFNGFPGRTLVIGRFDIDEFRRINDQCGHDAGDAALRDYAQLLRKSFQEMNIYRYGSDEFLIIGDYLPGAFEQSIAAYQSGLESMTVLGTEQKLSASVGYVTAYCESNEMLRHMLRASGQNLQKVKNNGKRGIFGCIYREEN</sequence>
<dbReference type="InterPro" id="IPR050469">
    <property type="entry name" value="Diguanylate_Cyclase"/>
</dbReference>
<dbReference type="AlphaFoldDB" id="A0A1I0BDH7"/>
<dbReference type="InterPro" id="IPR043128">
    <property type="entry name" value="Rev_trsase/Diguanyl_cyclase"/>
</dbReference>
<name>A0A1I0BDH7_9FIRM</name>
<dbReference type="RefSeq" id="WP_074648394.1">
    <property type="nucleotide sequence ID" value="NZ_FOIL01000004.1"/>
</dbReference>